<dbReference type="SMART" id="SM00419">
    <property type="entry name" value="HTH_CRP"/>
    <property type="match status" value="1"/>
</dbReference>
<dbReference type="CDD" id="cd00038">
    <property type="entry name" value="CAP_ED"/>
    <property type="match status" value="1"/>
</dbReference>
<dbReference type="GO" id="GO:0003677">
    <property type="term" value="F:DNA binding"/>
    <property type="evidence" value="ECO:0007669"/>
    <property type="project" value="UniProtKB-KW"/>
</dbReference>
<evidence type="ECO:0000259" key="5">
    <source>
        <dbReference type="PROSITE" id="PS51063"/>
    </source>
</evidence>
<keyword evidence="2" id="KW-0238">DNA-binding</keyword>
<dbReference type="Pfam" id="PF13545">
    <property type="entry name" value="HTH_Crp_2"/>
    <property type="match status" value="1"/>
</dbReference>
<dbReference type="Gene3D" id="2.60.120.10">
    <property type="entry name" value="Jelly Rolls"/>
    <property type="match status" value="1"/>
</dbReference>
<dbReference type="InterPro" id="IPR012318">
    <property type="entry name" value="HTH_CRP"/>
</dbReference>
<evidence type="ECO:0000256" key="1">
    <source>
        <dbReference type="ARBA" id="ARBA00023015"/>
    </source>
</evidence>
<keyword evidence="1" id="KW-0805">Transcription regulation</keyword>
<dbReference type="SMART" id="SM00100">
    <property type="entry name" value="cNMP"/>
    <property type="match status" value="1"/>
</dbReference>
<evidence type="ECO:0000313" key="6">
    <source>
        <dbReference type="EMBL" id="ASU36286.1"/>
    </source>
</evidence>
<protein>
    <submittedName>
        <fullName evidence="6">Crp/Fnr family transcriptional regulator</fullName>
    </submittedName>
</protein>
<dbReference type="InterPro" id="IPR014710">
    <property type="entry name" value="RmlC-like_jellyroll"/>
</dbReference>
<dbReference type="GO" id="GO:0005829">
    <property type="term" value="C:cytosol"/>
    <property type="evidence" value="ECO:0007669"/>
    <property type="project" value="TreeGrafter"/>
</dbReference>
<sequence length="251" mass="28471">MKNMIFISFLFLYLCNMSLSGIFPIDRWNFTTQSILTILSAEDYSALVANQSDFKYLKGDVIFREGAVPSGIFLIRSGRVKKFKIDNLAKEQIIYVANQGELIGYHAVLSEERYPDSAAAIEDSLISFIPKEDFIKVLHQSPAFSHRLLKALSHEFTVLANSISVIAHRSAPERLALALIVFREKFKDEVSDGKEIILNISRTDLANMAGIAHENVIRLLKEFKEEGILETDGRKIRIKDIKQLIKKSNYS</sequence>
<dbReference type="InterPro" id="IPR018490">
    <property type="entry name" value="cNMP-bd_dom_sf"/>
</dbReference>
<feature type="domain" description="Cyclic nucleotide-binding" evidence="4">
    <location>
        <begin position="35"/>
        <end position="155"/>
    </location>
</feature>
<dbReference type="KEGG" id="muc:MuYL_4401"/>
<dbReference type="Gene3D" id="1.10.10.10">
    <property type="entry name" value="Winged helix-like DNA-binding domain superfamily/Winged helix DNA-binding domain"/>
    <property type="match status" value="1"/>
</dbReference>
<dbReference type="PROSITE" id="PS51063">
    <property type="entry name" value="HTH_CRP_2"/>
    <property type="match status" value="1"/>
</dbReference>
<dbReference type="InterPro" id="IPR050397">
    <property type="entry name" value="Env_Response_Regulators"/>
</dbReference>
<name>A0A223P2K1_9SPHI</name>
<dbReference type="SUPFAM" id="SSF46785">
    <property type="entry name" value="Winged helix' DNA-binding domain"/>
    <property type="match status" value="1"/>
</dbReference>
<gene>
    <name evidence="6" type="ORF">MuYL_4401</name>
</gene>
<dbReference type="PANTHER" id="PTHR24567">
    <property type="entry name" value="CRP FAMILY TRANSCRIPTIONAL REGULATORY PROTEIN"/>
    <property type="match status" value="1"/>
</dbReference>
<evidence type="ECO:0000256" key="2">
    <source>
        <dbReference type="ARBA" id="ARBA00023125"/>
    </source>
</evidence>
<evidence type="ECO:0000313" key="7">
    <source>
        <dbReference type="Proteomes" id="UP000215002"/>
    </source>
</evidence>
<evidence type="ECO:0000259" key="4">
    <source>
        <dbReference type="PROSITE" id="PS50042"/>
    </source>
</evidence>
<dbReference type="AlphaFoldDB" id="A0A223P2K1"/>
<keyword evidence="3" id="KW-0804">Transcription</keyword>
<dbReference type="InterPro" id="IPR000595">
    <property type="entry name" value="cNMP-bd_dom"/>
</dbReference>
<dbReference type="PRINTS" id="PR00034">
    <property type="entry name" value="HTHCRP"/>
</dbReference>
<reference evidence="6 7" key="1">
    <citation type="submission" date="2017-08" db="EMBL/GenBank/DDBJ databases">
        <title>Complete genome sequence of Mucilaginibacter sp. strain BJC16-A31.</title>
        <authorList>
            <consortium name="Henan University of Science and Technology"/>
            <person name="You X."/>
        </authorList>
    </citation>
    <scope>NUCLEOTIDE SEQUENCE [LARGE SCALE GENOMIC DNA]</scope>
    <source>
        <strain evidence="6 7">BJC16-A31</strain>
    </source>
</reference>
<dbReference type="InterPro" id="IPR036388">
    <property type="entry name" value="WH-like_DNA-bd_sf"/>
</dbReference>
<accession>A0A223P2K1</accession>
<dbReference type="PANTHER" id="PTHR24567:SF74">
    <property type="entry name" value="HTH-TYPE TRANSCRIPTIONAL REGULATOR ARCR"/>
    <property type="match status" value="1"/>
</dbReference>
<feature type="domain" description="HTH crp-type" evidence="5">
    <location>
        <begin position="169"/>
        <end position="242"/>
    </location>
</feature>
<dbReference type="PROSITE" id="PS50042">
    <property type="entry name" value="CNMP_BINDING_3"/>
    <property type="match status" value="1"/>
</dbReference>
<proteinExistence type="predicted"/>
<dbReference type="EMBL" id="CP022743">
    <property type="protein sequence ID" value="ASU36286.1"/>
    <property type="molecule type" value="Genomic_DNA"/>
</dbReference>
<dbReference type="SUPFAM" id="SSF51206">
    <property type="entry name" value="cAMP-binding domain-like"/>
    <property type="match status" value="1"/>
</dbReference>
<dbReference type="Proteomes" id="UP000215002">
    <property type="component" value="Chromosome"/>
</dbReference>
<dbReference type="Pfam" id="PF00027">
    <property type="entry name" value="cNMP_binding"/>
    <property type="match status" value="1"/>
</dbReference>
<evidence type="ECO:0000256" key="3">
    <source>
        <dbReference type="ARBA" id="ARBA00023163"/>
    </source>
</evidence>
<keyword evidence="7" id="KW-1185">Reference proteome</keyword>
<organism evidence="6 7">
    <name type="scientific">Mucilaginibacter xinganensis</name>
    <dbReference type="NCBI Taxonomy" id="1234841"/>
    <lineage>
        <taxon>Bacteria</taxon>
        <taxon>Pseudomonadati</taxon>
        <taxon>Bacteroidota</taxon>
        <taxon>Sphingobacteriia</taxon>
        <taxon>Sphingobacteriales</taxon>
        <taxon>Sphingobacteriaceae</taxon>
        <taxon>Mucilaginibacter</taxon>
    </lineage>
</organism>
<dbReference type="GO" id="GO:0003700">
    <property type="term" value="F:DNA-binding transcription factor activity"/>
    <property type="evidence" value="ECO:0007669"/>
    <property type="project" value="TreeGrafter"/>
</dbReference>
<dbReference type="InterPro" id="IPR036390">
    <property type="entry name" value="WH_DNA-bd_sf"/>
</dbReference>